<dbReference type="SUPFAM" id="SSF55174">
    <property type="entry name" value="Alpha-L RNA-binding motif"/>
    <property type="match status" value="1"/>
</dbReference>
<evidence type="ECO:0000256" key="1">
    <source>
        <dbReference type="ARBA" id="ARBA00010876"/>
    </source>
</evidence>
<dbReference type="Gene3D" id="3.30.2350.10">
    <property type="entry name" value="Pseudouridine synthase"/>
    <property type="match status" value="1"/>
</dbReference>
<dbReference type="PROSITE" id="PS50889">
    <property type="entry name" value="S4"/>
    <property type="match status" value="1"/>
</dbReference>
<sequence length="363" mass="41500">MKELPEEIVDIEDIDEIVDFEEEEVDNGPGQLYEHFRVIVDKGQALTRVDKYLFERIVNASRNRIQQAAEAGCVMANGKPVKSNYRVKPFDVITVMMDRPRYENDIIPEDIPLDIVYEDDDLMVVNKPAGLVVHPGHGNYTGTLVNAIAWHLKDNPAYDANDPQVGLVHRIDKDTSGLLVIAKTPDAKTHLGAQFFNKTTKRKYNALVWGTIENDEGTIEGNIARNPKDRMQMAFFTDPTIGKHAVTHYRVLERIGYVTLVECVLETGRTHQIRVHMKHIGHVLFNDARYGGHEILKGTHFSKYKQFVNNCFDICPRQALHAMTLGFVHPRTGKEMFFTSELPKDMVQLIDKWRGYISNREIE</sequence>
<dbReference type="InterPro" id="IPR006145">
    <property type="entry name" value="PsdUridine_synth_RsuA/RluA"/>
</dbReference>
<dbReference type="CDD" id="cd02869">
    <property type="entry name" value="PseudoU_synth_RluA_like"/>
    <property type="match status" value="1"/>
</dbReference>
<evidence type="ECO:0000256" key="4">
    <source>
        <dbReference type="RuleBase" id="RU362028"/>
    </source>
</evidence>
<evidence type="ECO:0000256" key="3">
    <source>
        <dbReference type="PROSITE-ProRule" id="PRU00182"/>
    </source>
</evidence>
<accession>A0ABM8IF80</accession>
<proteinExistence type="inferred from homology"/>
<dbReference type="SUPFAM" id="SSF55120">
    <property type="entry name" value="Pseudouridine synthase"/>
    <property type="match status" value="1"/>
</dbReference>
<dbReference type="InterPro" id="IPR006224">
    <property type="entry name" value="PsdUridine_synth_RluA-like_CS"/>
</dbReference>
<keyword evidence="2 4" id="KW-0413">Isomerase</keyword>
<dbReference type="InterPro" id="IPR050188">
    <property type="entry name" value="RluA_PseudoU_synthase"/>
</dbReference>
<dbReference type="PANTHER" id="PTHR21600:SF44">
    <property type="entry name" value="RIBOSOMAL LARGE SUBUNIT PSEUDOURIDINE SYNTHASE D"/>
    <property type="match status" value="1"/>
</dbReference>
<gene>
    <name evidence="6" type="ORF">BSYN_25670</name>
</gene>
<dbReference type="CDD" id="cd00165">
    <property type="entry name" value="S4"/>
    <property type="match status" value="1"/>
</dbReference>
<dbReference type="InterPro" id="IPR006225">
    <property type="entry name" value="PsdUridine_synth_RluC/D"/>
</dbReference>
<dbReference type="EMBL" id="AP028055">
    <property type="protein sequence ID" value="BEH00303.1"/>
    <property type="molecule type" value="Genomic_DNA"/>
</dbReference>
<evidence type="ECO:0000313" key="7">
    <source>
        <dbReference type="Proteomes" id="UP001496674"/>
    </source>
</evidence>
<reference evidence="6 7" key="1">
    <citation type="submission" date="2023-04" db="EMBL/GenBank/DDBJ databases">
        <title>Draft genome sequence of acteroides sedimenti strain YN3PY1.</title>
        <authorList>
            <person name="Yoshida N."/>
        </authorList>
    </citation>
    <scope>NUCLEOTIDE SEQUENCE [LARGE SCALE GENOMIC DNA]</scope>
    <source>
        <strain evidence="6 7">YN3PY1</strain>
    </source>
</reference>
<comment type="similarity">
    <text evidence="1 4">Belongs to the pseudouridine synthase RluA family.</text>
</comment>
<dbReference type="InterPro" id="IPR002942">
    <property type="entry name" value="S4_RNA-bd"/>
</dbReference>
<dbReference type="Gene3D" id="3.10.290.10">
    <property type="entry name" value="RNA-binding S4 domain"/>
    <property type="match status" value="1"/>
</dbReference>
<dbReference type="SMART" id="SM00363">
    <property type="entry name" value="S4"/>
    <property type="match status" value="1"/>
</dbReference>
<dbReference type="EC" id="5.4.99.-" evidence="4"/>
<feature type="domain" description="RNA-binding S4" evidence="5">
    <location>
        <begin position="47"/>
        <end position="112"/>
    </location>
</feature>
<dbReference type="Proteomes" id="UP001496674">
    <property type="component" value="Chromosome"/>
</dbReference>
<comment type="function">
    <text evidence="4">Responsible for synthesis of pseudouridine from uracil.</text>
</comment>
<protein>
    <recommendedName>
        <fullName evidence="4">Pseudouridine synthase</fullName>
        <ecNumber evidence="4">5.4.99.-</ecNumber>
    </recommendedName>
</protein>
<dbReference type="PROSITE" id="PS01129">
    <property type="entry name" value="PSI_RLU"/>
    <property type="match status" value="1"/>
</dbReference>
<dbReference type="InterPro" id="IPR036986">
    <property type="entry name" value="S4_RNA-bd_sf"/>
</dbReference>
<evidence type="ECO:0000256" key="2">
    <source>
        <dbReference type="ARBA" id="ARBA00023235"/>
    </source>
</evidence>
<dbReference type="PANTHER" id="PTHR21600">
    <property type="entry name" value="MITOCHONDRIAL RNA PSEUDOURIDINE SYNTHASE"/>
    <property type="match status" value="1"/>
</dbReference>
<keyword evidence="3" id="KW-0694">RNA-binding</keyword>
<name>A0ABM8IF80_9BACE</name>
<dbReference type="InterPro" id="IPR020103">
    <property type="entry name" value="PsdUridine_synth_cat_dom_sf"/>
</dbReference>
<dbReference type="Pfam" id="PF00849">
    <property type="entry name" value="PseudoU_synth_2"/>
    <property type="match status" value="1"/>
</dbReference>
<keyword evidence="7" id="KW-1185">Reference proteome</keyword>
<organism evidence="6 7">
    <name type="scientific">Bacteroides sedimenti</name>
    <dbReference type="NCBI Taxonomy" id="2136147"/>
    <lineage>
        <taxon>Bacteria</taxon>
        <taxon>Pseudomonadati</taxon>
        <taxon>Bacteroidota</taxon>
        <taxon>Bacteroidia</taxon>
        <taxon>Bacteroidales</taxon>
        <taxon>Bacteroidaceae</taxon>
        <taxon>Bacteroides</taxon>
    </lineage>
</organism>
<dbReference type="NCBIfam" id="TIGR00005">
    <property type="entry name" value="rluA_subfam"/>
    <property type="match status" value="1"/>
</dbReference>
<dbReference type="RefSeq" id="WP_353331528.1">
    <property type="nucleotide sequence ID" value="NZ_AP028055.1"/>
</dbReference>
<evidence type="ECO:0000259" key="5">
    <source>
        <dbReference type="SMART" id="SM00363"/>
    </source>
</evidence>
<evidence type="ECO:0000313" key="6">
    <source>
        <dbReference type="EMBL" id="BEH00303.1"/>
    </source>
</evidence>
<dbReference type="Pfam" id="PF01479">
    <property type="entry name" value="S4"/>
    <property type="match status" value="1"/>
</dbReference>
<comment type="catalytic activity">
    <reaction evidence="4">
        <text>a uridine in RNA = a pseudouridine in RNA</text>
        <dbReference type="Rhea" id="RHEA:48348"/>
        <dbReference type="Rhea" id="RHEA-COMP:12068"/>
        <dbReference type="Rhea" id="RHEA-COMP:12069"/>
        <dbReference type="ChEBI" id="CHEBI:65314"/>
        <dbReference type="ChEBI" id="CHEBI:65315"/>
    </reaction>
</comment>